<name>A0AAN6E1S3_9EURO</name>
<dbReference type="InterPro" id="IPR036236">
    <property type="entry name" value="Znf_C2H2_sf"/>
</dbReference>
<evidence type="ECO:0000256" key="1">
    <source>
        <dbReference type="ARBA" id="ARBA00004123"/>
    </source>
</evidence>
<dbReference type="Gene3D" id="3.30.160.60">
    <property type="entry name" value="Classic Zinc Finger"/>
    <property type="match status" value="1"/>
</dbReference>
<evidence type="ECO:0000256" key="3">
    <source>
        <dbReference type="ARBA" id="ARBA00022737"/>
    </source>
</evidence>
<organism evidence="9 10">
    <name type="scientific">Exophiala viscosa</name>
    <dbReference type="NCBI Taxonomy" id="2486360"/>
    <lineage>
        <taxon>Eukaryota</taxon>
        <taxon>Fungi</taxon>
        <taxon>Dikarya</taxon>
        <taxon>Ascomycota</taxon>
        <taxon>Pezizomycotina</taxon>
        <taxon>Eurotiomycetes</taxon>
        <taxon>Chaetothyriomycetidae</taxon>
        <taxon>Chaetothyriales</taxon>
        <taxon>Herpotrichiellaceae</taxon>
        <taxon>Exophiala</taxon>
    </lineage>
</organism>
<dbReference type="GO" id="GO:0000785">
    <property type="term" value="C:chromatin"/>
    <property type="evidence" value="ECO:0007669"/>
    <property type="project" value="TreeGrafter"/>
</dbReference>
<dbReference type="GO" id="GO:0008270">
    <property type="term" value="F:zinc ion binding"/>
    <property type="evidence" value="ECO:0007669"/>
    <property type="project" value="UniProtKB-KW"/>
</dbReference>
<evidence type="ECO:0000256" key="2">
    <source>
        <dbReference type="ARBA" id="ARBA00022723"/>
    </source>
</evidence>
<sequence>MYVGLFILQTSHHLHSHLRRVSISRQCCSPSLSHANADQQGEAKLGPISSTFSVMETATLPKKDLPCKYCQRRFRRLEHVQRHERTHTKETPYKCTFGRSFSRSLNFNSFDQPRRSLGDPTLEDEHAAARALNQSLNWSNPPNIQTHTSHN</sequence>
<evidence type="ECO:0000256" key="5">
    <source>
        <dbReference type="ARBA" id="ARBA00022833"/>
    </source>
</evidence>
<keyword evidence="6" id="KW-0539">Nucleus</keyword>
<comment type="subcellular location">
    <subcellularLocation>
        <location evidence="1">Nucleus</location>
    </subcellularLocation>
</comment>
<gene>
    <name evidence="9" type="ORF">EDD36DRAFT_189721</name>
</gene>
<protein>
    <recommendedName>
        <fullName evidence="8">C2H2-type domain-containing protein</fullName>
    </recommendedName>
</protein>
<dbReference type="SUPFAM" id="SSF57667">
    <property type="entry name" value="beta-beta-alpha zinc fingers"/>
    <property type="match status" value="1"/>
</dbReference>
<accession>A0AAN6E1S3</accession>
<keyword evidence="2" id="KW-0479">Metal-binding</keyword>
<evidence type="ECO:0000256" key="6">
    <source>
        <dbReference type="ARBA" id="ARBA00023242"/>
    </source>
</evidence>
<dbReference type="PANTHER" id="PTHR40626">
    <property type="entry name" value="MIP31509P"/>
    <property type="match status" value="1"/>
</dbReference>
<feature type="domain" description="C2H2-type" evidence="8">
    <location>
        <begin position="65"/>
        <end position="92"/>
    </location>
</feature>
<dbReference type="AlphaFoldDB" id="A0AAN6E1S3"/>
<keyword evidence="10" id="KW-1185">Reference proteome</keyword>
<proteinExistence type="predicted"/>
<dbReference type="PROSITE" id="PS50157">
    <property type="entry name" value="ZINC_FINGER_C2H2_2"/>
    <property type="match status" value="1"/>
</dbReference>
<reference evidence="9" key="1">
    <citation type="journal article" date="2022" name="bioRxiv">
        <title>Deciphering the potential niche of two novel black yeast fungi from a biological soil crust based on their genomes, phenotypes, and melanin regulation.</title>
        <authorList>
            <consortium name="DOE Joint Genome Institute"/>
            <person name="Carr E.C."/>
            <person name="Barton Q."/>
            <person name="Grambo S."/>
            <person name="Sullivan M."/>
            <person name="Renfro C.M."/>
            <person name="Kuo A."/>
            <person name="Pangilinan J."/>
            <person name="Lipzen A."/>
            <person name="Keymanesh K."/>
            <person name="Savage E."/>
            <person name="Barry K."/>
            <person name="Grigoriev I.V."/>
            <person name="Riekhof W.R."/>
            <person name="Harris S.S."/>
        </authorList>
    </citation>
    <scope>NUCLEOTIDE SEQUENCE</scope>
    <source>
        <strain evidence="9">JF 03-4F</strain>
    </source>
</reference>
<evidence type="ECO:0000256" key="7">
    <source>
        <dbReference type="PROSITE-ProRule" id="PRU00042"/>
    </source>
</evidence>
<evidence type="ECO:0000313" key="10">
    <source>
        <dbReference type="Proteomes" id="UP001203852"/>
    </source>
</evidence>
<dbReference type="EMBL" id="MU404352">
    <property type="protein sequence ID" value="KAI1615469.1"/>
    <property type="molecule type" value="Genomic_DNA"/>
</dbReference>
<dbReference type="PROSITE" id="PS00028">
    <property type="entry name" value="ZINC_FINGER_C2H2_1"/>
    <property type="match status" value="1"/>
</dbReference>
<dbReference type="PANTHER" id="PTHR40626:SF10">
    <property type="entry name" value="C2H2-TYPE DOMAIN-CONTAINING PROTEIN"/>
    <property type="match status" value="1"/>
</dbReference>
<evidence type="ECO:0000313" key="9">
    <source>
        <dbReference type="EMBL" id="KAI1615469.1"/>
    </source>
</evidence>
<keyword evidence="5" id="KW-0862">Zinc</keyword>
<keyword evidence="4 7" id="KW-0863">Zinc-finger</keyword>
<dbReference type="GO" id="GO:0000981">
    <property type="term" value="F:DNA-binding transcription factor activity, RNA polymerase II-specific"/>
    <property type="evidence" value="ECO:0007669"/>
    <property type="project" value="InterPro"/>
</dbReference>
<evidence type="ECO:0000259" key="8">
    <source>
        <dbReference type="PROSITE" id="PS50157"/>
    </source>
</evidence>
<evidence type="ECO:0000256" key="4">
    <source>
        <dbReference type="ARBA" id="ARBA00022771"/>
    </source>
</evidence>
<dbReference type="GO" id="GO:0000978">
    <property type="term" value="F:RNA polymerase II cis-regulatory region sequence-specific DNA binding"/>
    <property type="evidence" value="ECO:0007669"/>
    <property type="project" value="InterPro"/>
</dbReference>
<dbReference type="Proteomes" id="UP001203852">
    <property type="component" value="Unassembled WGS sequence"/>
</dbReference>
<keyword evidence="3" id="KW-0677">Repeat</keyword>
<dbReference type="InterPro" id="IPR051059">
    <property type="entry name" value="VerF-like"/>
</dbReference>
<dbReference type="GO" id="GO:0005634">
    <property type="term" value="C:nucleus"/>
    <property type="evidence" value="ECO:0007669"/>
    <property type="project" value="UniProtKB-SubCell"/>
</dbReference>
<dbReference type="InterPro" id="IPR013087">
    <property type="entry name" value="Znf_C2H2_type"/>
</dbReference>
<comment type="caution">
    <text evidence="9">The sequence shown here is derived from an EMBL/GenBank/DDBJ whole genome shotgun (WGS) entry which is preliminary data.</text>
</comment>